<protein>
    <submittedName>
        <fullName evidence="3">Uncharacterized protein</fullName>
    </submittedName>
</protein>
<dbReference type="HOGENOM" id="CLU_897160_0_0_1"/>
<dbReference type="GO" id="GO:0043386">
    <property type="term" value="P:mycotoxin biosynthetic process"/>
    <property type="evidence" value="ECO:0007669"/>
    <property type="project" value="InterPro"/>
</dbReference>
<reference evidence="4" key="1">
    <citation type="journal article" date="2012" name="PLoS Genet.">
        <title>The genomes of the fungal plant pathogens Cladosporium fulvum and Dothistroma septosporum reveal adaptation to different hosts and lifestyles but also signatures of common ancestry.</title>
        <authorList>
            <person name="de Wit P.J.G.M."/>
            <person name="van der Burgt A."/>
            <person name="Oekmen B."/>
            <person name="Stergiopoulos I."/>
            <person name="Abd-Elsalam K.A."/>
            <person name="Aerts A.L."/>
            <person name="Bahkali A.H."/>
            <person name="Beenen H.G."/>
            <person name="Chettri P."/>
            <person name="Cox M.P."/>
            <person name="Datema E."/>
            <person name="de Vries R.P."/>
            <person name="Dhillon B."/>
            <person name="Ganley A.R."/>
            <person name="Griffiths S.A."/>
            <person name="Guo Y."/>
            <person name="Hamelin R.C."/>
            <person name="Henrissat B."/>
            <person name="Kabir M.S."/>
            <person name="Jashni M.K."/>
            <person name="Kema G."/>
            <person name="Klaubauf S."/>
            <person name="Lapidus A."/>
            <person name="Levasseur A."/>
            <person name="Lindquist E."/>
            <person name="Mehrabi R."/>
            <person name="Ohm R.A."/>
            <person name="Owen T.J."/>
            <person name="Salamov A."/>
            <person name="Schwelm A."/>
            <person name="Schijlen E."/>
            <person name="Sun H."/>
            <person name="van den Burg H.A."/>
            <person name="van Ham R.C.H.J."/>
            <person name="Zhang S."/>
            <person name="Goodwin S.B."/>
            <person name="Grigoriev I.V."/>
            <person name="Collemare J."/>
            <person name="Bradshaw R.E."/>
        </authorList>
    </citation>
    <scope>NUCLEOTIDE SEQUENCE [LARGE SCALE GENOMIC DNA]</scope>
    <source>
        <strain evidence="4">NZE10 / CBS 128990</strain>
    </source>
</reference>
<evidence type="ECO:0000313" key="3">
    <source>
        <dbReference type="EMBL" id="EME47026.1"/>
    </source>
</evidence>
<evidence type="ECO:0000313" key="4">
    <source>
        <dbReference type="Proteomes" id="UP000016933"/>
    </source>
</evidence>
<evidence type="ECO:0000256" key="2">
    <source>
        <dbReference type="SAM" id="Phobius"/>
    </source>
</evidence>
<keyword evidence="2" id="KW-0472">Membrane</keyword>
<feature type="transmembrane region" description="Helical" evidence="2">
    <location>
        <begin position="27"/>
        <end position="48"/>
    </location>
</feature>
<sequence>MDDVSEDATLSGHRSVGEKPTRFQRRYLLAAILNIGVMIACSVGGYVVGRSSHNGMWNFDSVDIVPSAVREALLQPETAKSFTRFTMAPFVRDEGPDLADHPWLNPPGPQQDRFFQSLAGHGKVFLVSAQDMRRMGKDPSKYARIGEDWGYGDKIYPARFDHTHQLHCIHALLRDTNSSTMEDPLIRRHFDHCLWAIYDYISCHVTLDVYNFMWVQDTPRPWPDHASQRRCRATDPLDEFYNANDVSTDERIRYLVPQDGDYVHPISAEHKGLNDIFMAEQAQLGELMGNDWLRERRKRFDEAMVEWRRTGKIPRATEDEKGKVDSEAVDHTIARWA</sequence>
<dbReference type="PANTHER" id="PTHR33365">
    <property type="entry name" value="YALI0B05434P"/>
    <property type="match status" value="1"/>
</dbReference>
<accession>N1PU90</accession>
<dbReference type="STRING" id="675120.N1PU90"/>
<keyword evidence="2" id="KW-0812">Transmembrane</keyword>
<gene>
    <name evidence="3" type="ORF">DOTSEDRAFT_20846</name>
</gene>
<dbReference type="Pfam" id="PF11807">
    <property type="entry name" value="UstYa"/>
    <property type="match status" value="1"/>
</dbReference>
<dbReference type="InterPro" id="IPR021765">
    <property type="entry name" value="UstYa-like"/>
</dbReference>
<dbReference type="Proteomes" id="UP000016933">
    <property type="component" value="Unassembled WGS sequence"/>
</dbReference>
<dbReference type="eggNOG" id="ENOG502RKCS">
    <property type="taxonomic scope" value="Eukaryota"/>
</dbReference>
<dbReference type="EMBL" id="KB446536">
    <property type="protein sequence ID" value="EME47026.1"/>
    <property type="molecule type" value="Genomic_DNA"/>
</dbReference>
<dbReference type="OrthoDB" id="3687641at2759"/>
<keyword evidence="4" id="KW-1185">Reference proteome</keyword>
<reference evidence="3 4" key="2">
    <citation type="journal article" date="2012" name="PLoS Pathog.">
        <title>Diverse lifestyles and strategies of plant pathogenesis encoded in the genomes of eighteen Dothideomycetes fungi.</title>
        <authorList>
            <person name="Ohm R.A."/>
            <person name="Feau N."/>
            <person name="Henrissat B."/>
            <person name="Schoch C.L."/>
            <person name="Horwitz B.A."/>
            <person name="Barry K.W."/>
            <person name="Condon B.J."/>
            <person name="Copeland A.C."/>
            <person name="Dhillon B."/>
            <person name="Glaser F."/>
            <person name="Hesse C.N."/>
            <person name="Kosti I."/>
            <person name="LaButti K."/>
            <person name="Lindquist E.A."/>
            <person name="Lucas S."/>
            <person name="Salamov A.A."/>
            <person name="Bradshaw R.E."/>
            <person name="Ciuffetti L."/>
            <person name="Hamelin R.C."/>
            <person name="Kema G.H.J."/>
            <person name="Lawrence C."/>
            <person name="Scott J.A."/>
            <person name="Spatafora J.W."/>
            <person name="Turgeon B.G."/>
            <person name="de Wit P.J.G.M."/>
            <person name="Zhong S."/>
            <person name="Goodwin S.B."/>
            <person name="Grigoriev I.V."/>
        </authorList>
    </citation>
    <scope>NUCLEOTIDE SEQUENCE [LARGE SCALE GENOMIC DNA]</scope>
    <source>
        <strain evidence="4">NZE10 / CBS 128990</strain>
    </source>
</reference>
<evidence type="ECO:0000256" key="1">
    <source>
        <dbReference type="ARBA" id="ARBA00035112"/>
    </source>
</evidence>
<name>N1PU90_DOTSN</name>
<dbReference type="PANTHER" id="PTHR33365:SF14">
    <property type="entry name" value="TAT PATHWAY SIGNAL SEQUENCE"/>
    <property type="match status" value="1"/>
</dbReference>
<dbReference type="AlphaFoldDB" id="N1PU90"/>
<keyword evidence="2" id="KW-1133">Transmembrane helix</keyword>
<comment type="similarity">
    <text evidence="1">Belongs to the ustYa family.</text>
</comment>
<organism evidence="3 4">
    <name type="scientific">Dothistroma septosporum (strain NZE10 / CBS 128990)</name>
    <name type="common">Red band needle blight fungus</name>
    <name type="synonym">Mycosphaerella pini</name>
    <dbReference type="NCBI Taxonomy" id="675120"/>
    <lineage>
        <taxon>Eukaryota</taxon>
        <taxon>Fungi</taxon>
        <taxon>Dikarya</taxon>
        <taxon>Ascomycota</taxon>
        <taxon>Pezizomycotina</taxon>
        <taxon>Dothideomycetes</taxon>
        <taxon>Dothideomycetidae</taxon>
        <taxon>Mycosphaerellales</taxon>
        <taxon>Mycosphaerellaceae</taxon>
        <taxon>Dothistroma</taxon>
    </lineage>
</organism>
<proteinExistence type="inferred from homology"/>
<dbReference type="OMA" id="HQLHCIH"/>